<dbReference type="GO" id="GO:0008250">
    <property type="term" value="C:oligosaccharyltransferase complex"/>
    <property type="evidence" value="ECO:0007669"/>
    <property type="project" value="TreeGrafter"/>
</dbReference>
<evidence type="ECO:0000259" key="12">
    <source>
        <dbReference type="Pfam" id="PF23358"/>
    </source>
</evidence>
<keyword evidence="8" id="KW-0472">Membrane</keyword>
<keyword evidence="7" id="KW-1133">Transmembrane helix</keyword>
<evidence type="ECO:0000256" key="9">
    <source>
        <dbReference type="RuleBase" id="RU361142"/>
    </source>
</evidence>
<evidence type="ECO:0000313" key="14">
    <source>
        <dbReference type="Proteomes" id="UP000298416"/>
    </source>
</evidence>
<evidence type="ECO:0000256" key="8">
    <source>
        <dbReference type="ARBA" id="ARBA00023136"/>
    </source>
</evidence>
<feature type="signal peptide" evidence="9">
    <location>
        <begin position="1"/>
        <end position="22"/>
    </location>
</feature>
<dbReference type="Proteomes" id="UP000298416">
    <property type="component" value="Unassembled WGS sequence"/>
</dbReference>
<evidence type="ECO:0000256" key="7">
    <source>
        <dbReference type="ARBA" id="ARBA00022989"/>
    </source>
</evidence>
<dbReference type="InterPro" id="IPR055457">
    <property type="entry name" value="OST48_N"/>
</dbReference>
<organism evidence="13">
    <name type="scientific">Salvia splendens</name>
    <name type="common">Scarlet sage</name>
    <dbReference type="NCBI Taxonomy" id="180675"/>
    <lineage>
        <taxon>Eukaryota</taxon>
        <taxon>Viridiplantae</taxon>
        <taxon>Streptophyta</taxon>
        <taxon>Embryophyta</taxon>
        <taxon>Tracheophyta</taxon>
        <taxon>Spermatophyta</taxon>
        <taxon>Magnoliopsida</taxon>
        <taxon>eudicotyledons</taxon>
        <taxon>Gunneridae</taxon>
        <taxon>Pentapetalae</taxon>
        <taxon>asterids</taxon>
        <taxon>lamiids</taxon>
        <taxon>Lamiales</taxon>
        <taxon>Lamiaceae</taxon>
        <taxon>Nepetoideae</taxon>
        <taxon>Mentheae</taxon>
        <taxon>Salviinae</taxon>
        <taxon>Salvia</taxon>
        <taxon>Salvia subgen. Calosphace</taxon>
        <taxon>core Calosphace</taxon>
    </lineage>
</organism>
<sequence>MIKISLCLFLVSVPFFAIICSAFSEDRPTDRRVLVLLDDFAIKSSHSIFFKSLETRGFDLDFKLADDPKLALQRYGQYLYDAIVLFAPTIDRFGGSVDAASLLEFVDSGHDLILAADTSASDLIREIAVECGVDFDEDPTAMVIDHTNHAVSETEGHHTLIANDDFVNSEVILGSRKIEAPVLFKGIGHSINPSSSLVTKVLSASPAAYSANPKSKLSSPPTLIGSAISLVSVVQINMNKAKFGPKESRDYIFNRLAYLSRLCPDLARNNARILISGSLTVFSDRFFRSGVQKAGSTTKHEKCGNEQFFVELSKWVFHERGHLKAVNVRHNKVGETDEPSMYRIKDDLEYSVEVYEWSGSSWEPYVAGDMQVQFYMMSPYVLKTLSSNEKGLYYTSFKIPDVYGVFQFKVEYQRLGYTALSLSKQIPVRPFRHNEYERFIPAALPYYGASFSMQSSVLVRSRLGFLRKMGSHMSKSQGETSAANDINNLHFATELNSYEAACKIDADVQAFDAALHCRTNNAISALAAGVEVRAMSFDSLREVTACLLDMNQEVVKVILDCKKDIWKNQELFEFVEEYFENSLKILDFCTALEKCLKSARDRQLLIHIALQQFEEEEEEGRYTKTLLELRNFKEAGDPFTEEFFTIFESVYRQQMVMLERLQSRKNKLDKKLKSVHAWRKVSTVIFAATFAAVLICSVVAAAMAAPPVAAALAAAASIPLGSMGRWMDSLLKNYQNALRGQKEIINCMNVGTYIAIKDLDNIRVLVDRLEIEIESLLKMADFAKNEDAMKVCVEEMRKKLVVFTKNIEELEVQADKCSRDIRRARTVILQRIIRHPNN</sequence>
<evidence type="ECO:0000256" key="3">
    <source>
        <dbReference type="ARBA" id="ARBA00008743"/>
    </source>
</evidence>
<evidence type="ECO:0000259" key="11">
    <source>
        <dbReference type="Pfam" id="PF03345"/>
    </source>
</evidence>
<dbReference type="InterPro" id="IPR005013">
    <property type="entry name" value="DDOST_48_kDa_subunit"/>
</dbReference>
<dbReference type="InterPro" id="IPR055459">
    <property type="entry name" value="OST48_MD"/>
</dbReference>
<feature type="domain" description="OST48 N-terminal" evidence="11">
    <location>
        <begin position="32"/>
        <end position="239"/>
    </location>
</feature>
<reference evidence="13" key="1">
    <citation type="submission" date="2018-01" db="EMBL/GenBank/DDBJ databases">
        <authorList>
            <person name="Mao J.F."/>
        </authorList>
    </citation>
    <scope>NUCLEOTIDE SEQUENCE</scope>
    <source>
        <strain evidence="13">Huo1</strain>
        <tissue evidence="13">Leaf</tissue>
    </source>
</reference>
<dbReference type="GO" id="GO:0018279">
    <property type="term" value="P:protein N-linked glycosylation via asparagine"/>
    <property type="evidence" value="ECO:0007669"/>
    <property type="project" value="UniProtKB-UniRule"/>
</dbReference>
<gene>
    <name evidence="13" type="ORF">SASPL_126074</name>
</gene>
<comment type="similarity">
    <text evidence="4">Belongs to the UPF0496 family.</text>
</comment>
<evidence type="ECO:0000313" key="13">
    <source>
        <dbReference type="EMBL" id="KAG6413365.1"/>
    </source>
</evidence>
<evidence type="ECO:0000256" key="10">
    <source>
        <dbReference type="SAM" id="Coils"/>
    </source>
</evidence>
<dbReference type="PANTHER" id="PTHR10830">
    <property type="entry name" value="DOLICHYL-DIPHOSPHOOLIGOSACCHARIDE--PROTEIN GLYCOSYLTRANSFERASE 48 KDA SUBUNIT"/>
    <property type="match status" value="1"/>
</dbReference>
<keyword evidence="5" id="KW-0812">Transmembrane</keyword>
<reference evidence="13" key="2">
    <citation type="submission" date="2020-08" db="EMBL/GenBank/DDBJ databases">
        <title>Plant Genome Project.</title>
        <authorList>
            <person name="Zhang R.-G."/>
        </authorList>
    </citation>
    <scope>NUCLEOTIDE SEQUENCE</scope>
    <source>
        <strain evidence="13">Huo1</strain>
        <tissue evidence="13">Leaf</tissue>
    </source>
</reference>
<comment type="caution">
    <text evidence="13">The sequence shown here is derived from an EMBL/GenBank/DDBJ whole genome shotgun (WGS) entry which is preliminary data.</text>
</comment>
<feature type="chain" id="PRO_5036516480" description="Dolichyl-diphosphooligosaccharide--protein glycosyltransferase 48 kDa subunit" evidence="9">
    <location>
        <begin position="23"/>
        <end position="838"/>
    </location>
</feature>
<comment type="pathway">
    <text evidence="2 9">Protein modification; protein glycosylation.</text>
</comment>
<dbReference type="Pfam" id="PF23358">
    <property type="entry name" value="OST48_MD"/>
    <property type="match status" value="1"/>
</dbReference>
<keyword evidence="9" id="KW-0732">Signal</keyword>
<proteinExistence type="inferred from homology"/>
<dbReference type="AlphaFoldDB" id="A0A8X8XGJ6"/>
<comment type="subcellular location">
    <subcellularLocation>
        <location evidence="9">Endoplasmic reticulum membrane</location>
        <topology evidence="9">Single-pass type I membrane protein</topology>
    </subcellularLocation>
    <subcellularLocation>
        <location evidence="1">Membrane</location>
        <topology evidence="1">Single-pass type I membrane protein</topology>
    </subcellularLocation>
</comment>
<feature type="domain" description="OST48 middle" evidence="12">
    <location>
        <begin position="330"/>
        <end position="459"/>
    </location>
</feature>
<evidence type="ECO:0000256" key="6">
    <source>
        <dbReference type="ARBA" id="ARBA00022824"/>
    </source>
</evidence>
<feature type="coiled-coil region" evidence="10">
    <location>
        <begin position="759"/>
        <end position="827"/>
    </location>
</feature>
<dbReference type="PANTHER" id="PTHR10830:SF0">
    <property type="entry name" value="DOLICHYL-DIPHOSPHOOLIGOSACCHARIDE--PROTEIN GLYCOSYLTRANSFERASE 48 KDA SUBUNIT"/>
    <property type="match status" value="1"/>
</dbReference>
<evidence type="ECO:0000256" key="5">
    <source>
        <dbReference type="ARBA" id="ARBA00022692"/>
    </source>
</evidence>
<evidence type="ECO:0000256" key="4">
    <source>
        <dbReference type="ARBA" id="ARBA00009074"/>
    </source>
</evidence>
<comment type="similarity">
    <text evidence="3 9">Belongs to the DDOST 48 kDa subunit family.</text>
</comment>
<comment type="function">
    <text evidence="9">Subunit of the oligosaccharyl transferase (OST) complex that catalyzes the initial transfer of a defined glycan (Glc(3)Man(9)GlcNAc(2) in eukaryotes) from the lipid carrier dolichol-pyrophosphate to an asparagine residue within an Asn-X-Ser/Thr consensus motif in nascent polypeptide chains, the first step in protein N-glycosylation. N-glycosylation occurs cotranslationally and the complex associates with the Sec61 complex at the channel-forming translocon complex that mediates protein translocation across the endoplasmic reticulum (ER).</text>
</comment>
<keyword evidence="10" id="KW-0175">Coiled coil</keyword>
<evidence type="ECO:0000256" key="1">
    <source>
        <dbReference type="ARBA" id="ARBA00004479"/>
    </source>
</evidence>
<dbReference type="InterPro" id="IPR007749">
    <property type="entry name" value="DUF677"/>
</dbReference>
<evidence type="ECO:0000256" key="2">
    <source>
        <dbReference type="ARBA" id="ARBA00004922"/>
    </source>
</evidence>
<comment type="subunit">
    <text evidence="9">Component of the oligosaccharyltransferase (OST) complex.</text>
</comment>
<protein>
    <recommendedName>
        <fullName evidence="9">Dolichyl-diphosphooligosaccharide--protein glycosyltransferase 48 kDa subunit</fullName>
        <shortName evidence="9">Oligosaccharyl transferase 48 kDa subunit</shortName>
    </recommendedName>
</protein>
<dbReference type="Pfam" id="PF03345">
    <property type="entry name" value="OST48_N"/>
    <property type="match status" value="1"/>
</dbReference>
<dbReference type="Pfam" id="PF05055">
    <property type="entry name" value="DUF677"/>
    <property type="match status" value="1"/>
</dbReference>
<keyword evidence="6 9" id="KW-0256">Endoplasmic reticulum</keyword>
<dbReference type="EMBL" id="PNBA02000009">
    <property type="protein sequence ID" value="KAG6413365.1"/>
    <property type="molecule type" value="Genomic_DNA"/>
</dbReference>
<name>A0A8X8XGJ6_SALSN</name>
<accession>A0A8X8XGJ6</accession>
<keyword evidence="14" id="KW-1185">Reference proteome</keyword>